<evidence type="ECO:0000313" key="1">
    <source>
        <dbReference type="EMBL" id="MCU5778976.1"/>
    </source>
</evidence>
<sequence>MFHSLNYAVLTNALTEIKDGNFLRCETLGFTLDEVNALNQLSLDELFIISRTSTQFMSITIHHDVLKQILTLSREEAHRQQQINRAIRLRGSIALLNHFFGITSNEVCSRRRLLGVAIPYGRTPIPDETIDAEIWLSWQKNRYENLDTYEALEAMMQVTESLSSREKGPSLTTVWNRITLCEKEALNRRASHA</sequence>
<organism evidence="1 2">
    <name type="scientific">Winslowiella arboricola</name>
    <dbReference type="NCBI Taxonomy" id="2978220"/>
    <lineage>
        <taxon>Bacteria</taxon>
        <taxon>Pseudomonadati</taxon>
        <taxon>Pseudomonadota</taxon>
        <taxon>Gammaproteobacteria</taxon>
        <taxon>Enterobacterales</taxon>
        <taxon>Erwiniaceae</taxon>
        <taxon>Winslowiella</taxon>
    </lineage>
</organism>
<proteinExistence type="predicted"/>
<name>A0A9J6PTV5_9GAMM</name>
<evidence type="ECO:0000313" key="2">
    <source>
        <dbReference type="Proteomes" id="UP001064262"/>
    </source>
</evidence>
<accession>A0A9J6PTV5</accession>
<dbReference type="Proteomes" id="UP001064262">
    <property type="component" value="Unassembled WGS sequence"/>
</dbReference>
<gene>
    <name evidence="1" type="ORF">N5923_15935</name>
</gene>
<dbReference type="EMBL" id="JAODIM010000042">
    <property type="protein sequence ID" value="MCU5778976.1"/>
    <property type="molecule type" value="Genomic_DNA"/>
</dbReference>
<dbReference type="Pfam" id="PF11198">
    <property type="entry name" value="DUF2857"/>
    <property type="match status" value="1"/>
</dbReference>
<protein>
    <submittedName>
        <fullName evidence="1">DUF2857 domain-containing protein</fullName>
    </submittedName>
</protein>
<reference evidence="1" key="1">
    <citation type="submission" date="2022-09" db="EMBL/GenBank/DDBJ databases">
        <title>Winslowiella arboricola sp. nov., isolated from bleeding cankers on broadleaf hosts.</title>
        <authorList>
            <person name="Brady C."/>
            <person name="Kaur S."/>
            <person name="Crampton B."/>
            <person name="Maddock D."/>
            <person name="Arnold D."/>
            <person name="Denman S."/>
        </authorList>
    </citation>
    <scope>NUCLEOTIDE SEQUENCE</scope>
    <source>
        <strain evidence="1">BAC 15a-03b</strain>
    </source>
</reference>
<comment type="caution">
    <text evidence="1">The sequence shown here is derived from an EMBL/GenBank/DDBJ whole genome shotgun (WGS) entry which is preliminary data.</text>
</comment>
<keyword evidence="2" id="KW-1185">Reference proteome</keyword>
<dbReference type="RefSeq" id="WP_267143704.1">
    <property type="nucleotide sequence ID" value="NZ_JAODIL010000078.1"/>
</dbReference>
<dbReference type="AlphaFoldDB" id="A0A9J6PTV5"/>
<dbReference type="InterPro" id="IPR021364">
    <property type="entry name" value="DUF2857"/>
</dbReference>